<reference evidence="6 7" key="1">
    <citation type="submission" date="2016-09" db="EMBL/GenBank/DDBJ databases">
        <title>Extensive genetic diversity and differential bi-allelic expression allows diatom success in the polar Southern Ocean.</title>
        <authorList>
            <consortium name="DOE Joint Genome Institute"/>
            <person name="Mock T."/>
            <person name="Otillar R.P."/>
            <person name="Strauss J."/>
            <person name="Dupont C."/>
            <person name="Frickenhaus S."/>
            <person name="Maumus F."/>
            <person name="Mcmullan M."/>
            <person name="Sanges R."/>
            <person name="Schmutz J."/>
            <person name="Toseland A."/>
            <person name="Valas R."/>
            <person name="Veluchamy A."/>
            <person name="Ward B.J."/>
            <person name="Allen A."/>
            <person name="Barry K."/>
            <person name="Falciatore A."/>
            <person name="Ferrante M."/>
            <person name="Fortunato A.E."/>
            <person name="Gloeckner G."/>
            <person name="Gruber A."/>
            <person name="Hipkin R."/>
            <person name="Janech M."/>
            <person name="Kroth P."/>
            <person name="Leese F."/>
            <person name="Lindquist E."/>
            <person name="Lyon B.R."/>
            <person name="Martin J."/>
            <person name="Mayer C."/>
            <person name="Parker M."/>
            <person name="Quesneville H."/>
            <person name="Raymond J."/>
            <person name="Uhlig C."/>
            <person name="Valentin K.U."/>
            <person name="Worden A.Z."/>
            <person name="Armbrust E.V."/>
            <person name="Bowler C."/>
            <person name="Green B."/>
            <person name="Moulton V."/>
            <person name="Van Oosterhout C."/>
            <person name="Grigoriev I."/>
        </authorList>
    </citation>
    <scope>NUCLEOTIDE SEQUENCE [LARGE SCALE GENOMIC DNA]</scope>
    <source>
        <strain evidence="6 7">CCMP1102</strain>
    </source>
</reference>
<dbReference type="GO" id="GO:0010487">
    <property type="term" value="F:thermospermine synthase activity"/>
    <property type="evidence" value="ECO:0007669"/>
    <property type="project" value="TreeGrafter"/>
</dbReference>
<protein>
    <recommendedName>
        <fullName evidence="5">PABS domain-containing protein</fullName>
    </recommendedName>
</protein>
<name>A0A1E7FGN6_9STRA</name>
<keyword evidence="3 4" id="KW-0620">Polyamine biosynthesis</keyword>
<dbReference type="Proteomes" id="UP000095751">
    <property type="component" value="Unassembled WGS sequence"/>
</dbReference>
<comment type="similarity">
    <text evidence="1">Belongs to the spermidine/spermine synthase family.</text>
</comment>
<feature type="non-terminal residue" evidence="6">
    <location>
        <position position="1"/>
    </location>
</feature>
<evidence type="ECO:0000256" key="1">
    <source>
        <dbReference type="ARBA" id="ARBA00007867"/>
    </source>
</evidence>
<dbReference type="KEGG" id="fcy:FRACYDRAFT_152088"/>
<evidence type="ECO:0000313" key="7">
    <source>
        <dbReference type="Proteomes" id="UP000095751"/>
    </source>
</evidence>
<organism evidence="6 7">
    <name type="scientific">Fragilariopsis cylindrus CCMP1102</name>
    <dbReference type="NCBI Taxonomy" id="635003"/>
    <lineage>
        <taxon>Eukaryota</taxon>
        <taxon>Sar</taxon>
        <taxon>Stramenopiles</taxon>
        <taxon>Ochrophyta</taxon>
        <taxon>Bacillariophyta</taxon>
        <taxon>Bacillariophyceae</taxon>
        <taxon>Bacillariophycidae</taxon>
        <taxon>Bacillariales</taxon>
        <taxon>Bacillariaceae</taxon>
        <taxon>Fragilariopsis</taxon>
    </lineage>
</organism>
<evidence type="ECO:0000313" key="6">
    <source>
        <dbReference type="EMBL" id="OEU17307.1"/>
    </source>
</evidence>
<dbReference type="EMBL" id="KV784357">
    <property type="protein sequence ID" value="OEU17307.1"/>
    <property type="molecule type" value="Genomic_DNA"/>
</dbReference>
<dbReference type="InterPro" id="IPR030374">
    <property type="entry name" value="PABS"/>
</dbReference>
<dbReference type="PANTHER" id="PTHR43317">
    <property type="entry name" value="THERMOSPERMINE SYNTHASE ACAULIS5"/>
    <property type="match status" value="1"/>
</dbReference>
<dbReference type="PANTHER" id="PTHR43317:SF1">
    <property type="entry name" value="THERMOSPERMINE SYNTHASE ACAULIS5"/>
    <property type="match status" value="1"/>
</dbReference>
<dbReference type="OrthoDB" id="39740at2759"/>
<dbReference type="Pfam" id="PF01564">
    <property type="entry name" value="Spermine_synth"/>
    <property type="match status" value="1"/>
</dbReference>
<feature type="active site" description="Proton acceptor" evidence="4">
    <location>
        <position position="82"/>
    </location>
</feature>
<keyword evidence="7" id="KW-1185">Reference proteome</keyword>
<dbReference type="GO" id="GO:0006596">
    <property type="term" value="P:polyamine biosynthetic process"/>
    <property type="evidence" value="ECO:0007669"/>
    <property type="project" value="UniProtKB-UniRule"/>
</dbReference>
<gene>
    <name evidence="6" type="ORF">FRACYDRAFT_152088</name>
</gene>
<dbReference type="PROSITE" id="PS51006">
    <property type="entry name" value="PABS_2"/>
    <property type="match status" value="1"/>
</dbReference>
<proteinExistence type="inferred from homology"/>
<dbReference type="SMR" id="A0A1E7FGN6"/>
<dbReference type="AlphaFoldDB" id="A0A1E7FGN6"/>
<keyword evidence="2 4" id="KW-0808">Transferase</keyword>
<evidence type="ECO:0000256" key="3">
    <source>
        <dbReference type="ARBA" id="ARBA00023115"/>
    </source>
</evidence>
<dbReference type="InterPro" id="IPR029063">
    <property type="entry name" value="SAM-dependent_MTases_sf"/>
</dbReference>
<dbReference type="Gene3D" id="3.40.50.150">
    <property type="entry name" value="Vaccinia Virus protein VP39"/>
    <property type="match status" value="1"/>
</dbReference>
<evidence type="ECO:0000259" key="5">
    <source>
        <dbReference type="PROSITE" id="PS51006"/>
    </source>
</evidence>
<feature type="non-terminal residue" evidence="6">
    <location>
        <position position="236"/>
    </location>
</feature>
<sequence>KRVVFLGGGDNMILHEILKYPNLELVVGMELDQQTVRSSFKNLGTLPYFDDHRVNWWFGDATKSLFALPESYFGSFDLVLVDLQTFVADALKVTDKLTIMETAILLMKQDGGVIAKNEDFNTLRDTCKNEDTNDDASSKSSEQRGILVILEAENIRRPLGPITEVKAMISAAVKEVGLMEISVSSGSEDSIFFVVMKEGYIATRVFAEEKYIAFDVLLWDKLDLIEIVNEVLIKAV</sequence>
<dbReference type="SUPFAM" id="SSF53335">
    <property type="entry name" value="S-adenosyl-L-methionine-dependent methyltransferases"/>
    <property type="match status" value="1"/>
</dbReference>
<dbReference type="InParanoid" id="A0A1E7FGN6"/>
<feature type="domain" description="PABS" evidence="5">
    <location>
        <begin position="1"/>
        <end position="83"/>
    </location>
</feature>
<evidence type="ECO:0000256" key="4">
    <source>
        <dbReference type="PROSITE-ProRule" id="PRU00354"/>
    </source>
</evidence>
<accession>A0A1E7FGN6</accession>
<evidence type="ECO:0000256" key="2">
    <source>
        <dbReference type="ARBA" id="ARBA00022679"/>
    </source>
</evidence>